<dbReference type="Pfam" id="PF08220">
    <property type="entry name" value="HTH_DeoR"/>
    <property type="match status" value="1"/>
</dbReference>
<dbReference type="RefSeq" id="WP_130453179.1">
    <property type="nucleotide sequence ID" value="NZ_QYAG01000001.1"/>
</dbReference>
<name>A0A4Q7U0B3_9MICO</name>
<dbReference type="SMART" id="SM01134">
    <property type="entry name" value="DeoRC"/>
    <property type="match status" value="1"/>
</dbReference>
<dbReference type="PANTHER" id="PTHR30363:SF44">
    <property type="entry name" value="AGA OPERON TRANSCRIPTIONAL REPRESSOR-RELATED"/>
    <property type="match status" value="1"/>
</dbReference>
<dbReference type="EMBL" id="SHKI01000003">
    <property type="protein sequence ID" value="RZT66841.1"/>
    <property type="molecule type" value="Genomic_DNA"/>
</dbReference>
<dbReference type="InterPro" id="IPR014036">
    <property type="entry name" value="DeoR-like_C"/>
</dbReference>
<reference evidence="4 5" key="1">
    <citation type="journal article" date="2015" name="Stand. Genomic Sci.">
        <title>Genomic Encyclopedia of Bacterial and Archaeal Type Strains, Phase III: the genomes of soil and plant-associated and newly described type strains.</title>
        <authorList>
            <person name="Whitman W.B."/>
            <person name="Woyke T."/>
            <person name="Klenk H.P."/>
            <person name="Zhou Y."/>
            <person name="Lilburn T.G."/>
            <person name="Beck B.J."/>
            <person name="De Vos P."/>
            <person name="Vandamme P."/>
            <person name="Eisen J.A."/>
            <person name="Garrity G."/>
            <person name="Hugenholtz P."/>
            <person name="Kyrpides N.C."/>
        </authorList>
    </citation>
    <scope>NUCLEOTIDE SEQUENCE [LARGE SCALE GENOMIC DNA]</scope>
    <source>
        <strain evidence="4 5">RF6</strain>
    </source>
</reference>
<evidence type="ECO:0000313" key="5">
    <source>
        <dbReference type="Proteomes" id="UP000291832"/>
    </source>
</evidence>
<dbReference type="GO" id="GO:0003700">
    <property type="term" value="F:DNA-binding transcription factor activity"/>
    <property type="evidence" value="ECO:0007669"/>
    <property type="project" value="InterPro"/>
</dbReference>
<accession>A0A4Q7U0B3</accession>
<proteinExistence type="predicted"/>
<dbReference type="Pfam" id="PF00455">
    <property type="entry name" value="DeoRC"/>
    <property type="match status" value="1"/>
</dbReference>
<keyword evidence="1" id="KW-0805">Transcription regulation</keyword>
<feature type="domain" description="HTH deoR-type" evidence="3">
    <location>
        <begin position="9"/>
        <end position="64"/>
    </location>
</feature>
<dbReference type="PROSITE" id="PS51000">
    <property type="entry name" value="HTH_DEOR_2"/>
    <property type="match status" value="1"/>
</dbReference>
<gene>
    <name evidence="4" type="ORF">EV139_0968</name>
</gene>
<keyword evidence="2" id="KW-0804">Transcription</keyword>
<evidence type="ECO:0000313" key="4">
    <source>
        <dbReference type="EMBL" id="RZT66841.1"/>
    </source>
</evidence>
<dbReference type="PANTHER" id="PTHR30363">
    <property type="entry name" value="HTH-TYPE TRANSCRIPTIONAL REGULATOR SRLR-RELATED"/>
    <property type="match status" value="1"/>
</dbReference>
<evidence type="ECO:0000259" key="3">
    <source>
        <dbReference type="PROSITE" id="PS51000"/>
    </source>
</evidence>
<dbReference type="Gene3D" id="3.40.50.1360">
    <property type="match status" value="1"/>
</dbReference>
<dbReference type="AlphaFoldDB" id="A0A4Q7U0B3"/>
<dbReference type="InterPro" id="IPR050313">
    <property type="entry name" value="Carb_Metab_HTH_regulators"/>
</dbReference>
<dbReference type="Proteomes" id="UP000291832">
    <property type="component" value="Unassembled WGS sequence"/>
</dbReference>
<dbReference type="OrthoDB" id="7688673at2"/>
<evidence type="ECO:0000256" key="2">
    <source>
        <dbReference type="ARBA" id="ARBA00023163"/>
    </source>
</evidence>
<dbReference type="SMART" id="SM00420">
    <property type="entry name" value="HTH_DEOR"/>
    <property type="match status" value="1"/>
</dbReference>
<dbReference type="InterPro" id="IPR037171">
    <property type="entry name" value="NagB/RpiA_transferase-like"/>
</dbReference>
<dbReference type="SUPFAM" id="SSF100950">
    <property type="entry name" value="NagB/RpiA/CoA transferase-like"/>
    <property type="match status" value="1"/>
</dbReference>
<protein>
    <submittedName>
        <fullName evidence="4">DeoR family transcriptional regulator</fullName>
    </submittedName>
</protein>
<evidence type="ECO:0000256" key="1">
    <source>
        <dbReference type="ARBA" id="ARBA00023015"/>
    </source>
</evidence>
<organism evidence="4 5">
    <name type="scientific">Leucobacter luti</name>
    <dbReference type="NCBI Taxonomy" id="340320"/>
    <lineage>
        <taxon>Bacteria</taxon>
        <taxon>Bacillati</taxon>
        <taxon>Actinomycetota</taxon>
        <taxon>Actinomycetes</taxon>
        <taxon>Micrococcales</taxon>
        <taxon>Microbacteriaceae</taxon>
        <taxon>Leucobacter</taxon>
    </lineage>
</organism>
<sequence length="259" mass="27773">MAVNGTLDTEQRREAMSAALGRDGTLLVNAAATEWGVHPMTIRRDFEHLVNRGIARRVRGGIIALTGDSFMHRRHLNATAKDAIAHKLVGLVEPGSVIALDSSTTISVFAERLAAAPGAAEGQDLTVITNGLPAFQSLRTRAHASVFLTGGEQEPQNDSLVGPLAEAALSHFMIGTAFVSTLSLDQQLGASENTLAQVSFKRTLAGAANRLVLALDSTKLETQARFRSLELGDIDVLVTELHPADPRLDVYRDLITEIY</sequence>
<keyword evidence="5" id="KW-1185">Reference proteome</keyword>
<dbReference type="InterPro" id="IPR001034">
    <property type="entry name" value="DeoR_HTH"/>
</dbReference>
<comment type="caution">
    <text evidence="4">The sequence shown here is derived from an EMBL/GenBank/DDBJ whole genome shotgun (WGS) entry which is preliminary data.</text>
</comment>